<dbReference type="EMBL" id="VOOS01000001">
    <property type="protein sequence ID" value="TXB67181.1"/>
    <property type="molecule type" value="Genomic_DNA"/>
</dbReference>
<dbReference type="SUPFAM" id="SSF53271">
    <property type="entry name" value="PRTase-like"/>
    <property type="match status" value="1"/>
</dbReference>
<dbReference type="UniPathway" id="UPA00591">
    <property type="reaction ID" value="UER00648"/>
</dbReference>
<evidence type="ECO:0000256" key="7">
    <source>
        <dbReference type="ARBA" id="ARBA00022676"/>
    </source>
</evidence>
<dbReference type="Pfam" id="PF00156">
    <property type="entry name" value="Pribosyltran"/>
    <property type="match status" value="1"/>
</dbReference>
<dbReference type="GO" id="GO:0032263">
    <property type="term" value="P:GMP salvage"/>
    <property type="evidence" value="ECO:0007669"/>
    <property type="project" value="TreeGrafter"/>
</dbReference>
<evidence type="ECO:0000256" key="2">
    <source>
        <dbReference type="ARBA" id="ARBA00004496"/>
    </source>
</evidence>
<comment type="catalytic activity">
    <reaction evidence="14">
        <text>IMP + diphosphate = hypoxanthine + 5-phospho-alpha-D-ribose 1-diphosphate</text>
        <dbReference type="Rhea" id="RHEA:17973"/>
        <dbReference type="ChEBI" id="CHEBI:17368"/>
        <dbReference type="ChEBI" id="CHEBI:33019"/>
        <dbReference type="ChEBI" id="CHEBI:58017"/>
        <dbReference type="ChEBI" id="CHEBI:58053"/>
        <dbReference type="EC" id="2.4.2.8"/>
    </reaction>
    <physiologicalReaction direction="right-to-left" evidence="14">
        <dbReference type="Rhea" id="RHEA:17975"/>
    </physiologicalReaction>
</comment>
<dbReference type="GO" id="GO:0032264">
    <property type="term" value="P:IMP salvage"/>
    <property type="evidence" value="ECO:0007669"/>
    <property type="project" value="UniProtKB-UniPathway"/>
</dbReference>
<evidence type="ECO:0000256" key="15">
    <source>
        <dbReference type="RuleBase" id="RU364099"/>
    </source>
</evidence>
<evidence type="ECO:0000256" key="1">
    <source>
        <dbReference type="ARBA" id="ARBA00001946"/>
    </source>
</evidence>
<keyword evidence="7 15" id="KW-0328">Glycosyltransferase</keyword>
<dbReference type="RefSeq" id="WP_147098489.1">
    <property type="nucleotide sequence ID" value="NZ_VOOS01000001.1"/>
</dbReference>
<evidence type="ECO:0000256" key="6">
    <source>
        <dbReference type="ARBA" id="ARBA00022490"/>
    </source>
</evidence>
<protein>
    <recommendedName>
        <fullName evidence="5 15">Hypoxanthine phosphoribosyltransferase</fullName>
        <ecNumber evidence="5 15">2.4.2.8</ecNumber>
    </recommendedName>
</protein>
<comment type="catalytic activity">
    <reaction evidence="13">
        <text>GMP + diphosphate = guanine + 5-phospho-alpha-D-ribose 1-diphosphate</text>
        <dbReference type="Rhea" id="RHEA:25424"/>
        <dbReference type="ChEBI" id="CHEBI:16235"/>
        <dbReference type="ChEBI" id="CHEBI:33019"/>
        <dbReference type="ChEBI" id="CHEBI:58017"/>
        <dbReference type="ChEBI" id="CHEBI:58115"/>
        <dbReference type="EC" id="2.4.2.8"/>
    </reaction>
    <physiologicalReaction direction="right-to-left" evidence="13">
        <dbReference type="Rhea" id="RHEA:25426"/>
    </physiologicalReaction>
</comment>
<proteinExistence type="inferred from homology"/>
<evidence type="ECO:0000256" key="5">
    <source>
        <dbReference type="ARBA" id="ARBA00011895"/>
    </source>
</evidence>
<evidence type="ECO:0000256" key="3">
    <source>
        <dbReference type="ARBA" id="ARBA00004669"/>
    </source>
</evidence>
<keyword evidence="12 15" id="KW-0460">Magnesium</keyword>
<evidence type="ECO:0000256" key="9">
    <source>
        <dbReference type="ARBA" id="ARBA00022723"/>
    </source>
</evidence>
<dbReference type="GO" id="GO:0004422">
    <property type="term" value="F:hypoxanthine phosphoribosyltransferase activity"/>
    <property type="evidence" value="ECO:0007669"/>
    <property type="project" value="InterPro"/>
</dbReference>
<evidence type="ECO:0000256" key="14">
    <source>
        <dbReference type="ARBA" id="ARBA00049402"/>
    </source>
</evidence>
<evidence type="ECO:0000256" key="10">
    <source>
        <dbReference type="ARBA" id="ARBA00022726"/>
    </source>
</evidence>
<keyword evidence="8 15" id="KW-0808">Transferase</keyword>
<dbReference type="GO" id="GO:0046100">
    <property type="term" value="P:hypoxanthine metabolic process"/>
    <property type="evidence" value="ECO:0007669"/>
    <property type="project" value="TreeGrafter"/>
</dbReference>
<evidence type="ECO:0000256" key="12">
    <source>
        <dbReference type="ARBA" id="ARBA00022842"/>
    </source>
</evidence>
<comment type="caution">
    <text evidence="17">The sequence shown here is derived from an EMBL/GenBank/DDBJ whole genome shotgun (WGS) entry which is preliminary data.</text>
</comment>
<dbReference type="NCBIfam" id="TIGR01203">
    <property type="entry name" value="HGPRTase"/>
    <property type="match status" value="1"/>
</dbReference>
<dbReference type="Gene3D" id="3.40.50.2020">
    <property type="match status" value="1"/>
</dbReference>
<keyword evidence="10 15" id="KW-0660">Purine salvage</keyword>
<comment type="similarity">
    <text evidence="4 15">Belongs to the purine/pyrimidine phosphoribosyltransferase family.</text>
</comment>
<evidence type="ECO:0000256" key="4">
    <source>
        <dbReference type="ARBA" id="ARBA00008391"/>
    </source>
</evidence>
<evidence type="ECO:0000256" key="8">
    <source>
        <dbReference type="ARBA" id="ARBA00022679"/>
    </source>
</evidence>
<evidence type="ECO:0000313" key="18">
    <source>
        <dbReference type="Proteomes" id="UP000321721"/>
    </source>
</evidence>
<accession>A0A5C6RY44</accession>
<organism evidence="17 18">
    <name type="scientific">Vicingus serpentipes</name>
    <dbReference type="NCBI Taxonomy" id="1926625"/>
    <lineage>
        <taxon>Bacteria</taxon>
        <taxon>Pseudomonadati</taxon>
        <taxon>Bacteroidota</taxon>
        <taxon>Flavobacteriia</taxon>
        <taxon>Flavobacteriales</taxon>
        <taxon>Vicingaceae</taxon>
        <taxon>Vicingus</taxon>
    </lineage>
</organism>
<evidence type="ECO:0000256" key="11">
    <source>
        <dbReference type="ARBA" id="ARBA00022741"/>
    </source>
</evidence>
<evidence type="ECO:0000259" key="16">
    <source>
        <dbReference type="Pfam" id="PF00156"/>
    </source>
</evidence>
<dbReference type="Proteomes" id="UP000321721">
    <property type="component" value="Unassembled WGS sequence"/>
</dbReference>
<dbReference type="GO" id="GO:0000166">
    <property type="term" value="F:nucleotide binding"/>
    <property type="evidence" value="ECO:0007669"/>
    <property type="project" value="UniProtKB-KW"/>
</dbReference>
<dbReference type="PANTHER" id="PTHR43340:SF1">
    <property type="entry name" value="HYPOXANTHINE PHOSPHORIBOSYLTRANSFERASE"/>
    <property type="match status" value="1"/>
</dbReference>
<dbReference type="PANTHER" id="PTHR43340">
    <property type="entry name" value="HYPOXANTHINE-GUANINE PHOSPHORIBOSYLTRANSFERASE"/>
    <property type="match status" value="1"/>
</dbReference>
<dbReference type="EC" id="2.4.2.8" evidence="5 15"/>
<reference evidence="17 18" key="1">
    <citation type="submission" date="2019-08" db="EMBL/GenBank/DDBJ databases">
        <title>Genome of Vicingus serpentipes NCIMB 15042.</title>
        <authorList>
            <person name="Bowman J.P."/>
        </authorList>
    </citation>
    <scope>NUCLEOTIDE SEQUENCE [LARGE SCALE GENOMIC DNA]</scope>
    <source>
        <strain evidence="17 18">NCIMB 15042</strain>
    </source>
</reference>
<dbReference type="GO" id="GO:0000287">
    <property type="term" value="F:magnesium ion binding"/>
    <property type="evidence" value="ECO:0007669"/>
    <property type="project" value="TreeGrafter"/>
</dbReference>
<dbReference type="GO" id="GO:0006166">
    <property type="term" value="P:purine ribonucleoside salvage"/>
    <property type="evidence" value="ECO:0007669"/>
    <property type="project" value="UniProtKB-KW"/>
</dbReference>
<dbReference type="AlphaFoldDB" id="A0A5C6RY44"/>
<sequence>METITVKDLSFKPFISEEELDVAIKKVAQKINEDYKGKTPIFLGVLNGSFMFMGDLMKSINLDCYTSFVKMASYEGTESTGKINELIGLNEDIEGKDIILVEDIVDTGNTLVKLFDILKEKNPKSIKIATLLYKPEAYNKDHKIDYVGKEIPNAFVLGYGLDYDGLGRNLSSIYVLKD</sequence>
<dbReference type="GO" id="GO:0052657">
    <property type="term" value="F:guanine phosphoribosyltransferase activity"/>
    <property type="evidence" value="ECO:0007669"/>
    <property type="project" value="RHEA"/>
</dbReference>
<dbReference type="InterPro" id="IPR005904">
    <property type="entry name" value="Hxn_phspho_trans"/>
</dbReference>
<dbReference type="CDD" id="cd06223">
    <property type="entry name" value="PRTases_typeI"/>
    <property type="match status" value="1"/>
</dbReference>
<keyword evidence="6 15" id="KW-0963">Cytoplasm</keyword>
<gene>
    <name evidence="17" type="primary">hpt</name>
    <name evidence="17" type="ORF">FRY74_03070</name>
</gene>
<dbReference type="InterPro" id="IPR029057">
    <property type="entry name" value="PRTase-like"/>
</dbReference>
<evidence type="ECO:0000256" key="13">
    <source>
        <dbReference type="ARBA" id="ARBA00048811"/>
    </source>
</evidence>
<keyword evidence="11 15" id="KW-0547">Nucleotide-binding</keyword>
<dbReference type="GO" id="GO:0006178">
    <property type="term" value="P:guanine salvage"/>
    <property type="evidence" value="ECO:0007669"/>
    <property type="project" value="TreeGrafter"/>
</dbReference>
<dbReference type="OrthoDB" id="9802824at2"/>
<comment type="cofactor">
    <cofactor evidence="1 15">
        <name>Mg(2+)</name>
        <dbReference type="ChEBI" id="CHEBI:18420"/>
    </cofactor>
</comment>
<dbReference type="InterPro" id="IPR000836">
    <property type="entry name" value="PRTase_dom"/>
</dbReference>
<keyword evidence="9 15" id="KW-0479">Metal-binding</keyword>
<dbReference type="GO" id="GO:0005829">
    <property type="term" value="C:cytosol"/>
    <property type="evidence" value="ECO:0007669"/>
    <property type="project" value="TreeGrafter"/>
</dbReference>
<keyword evidence="18" id="KW-1185">Reference proteome</keyword>
<evidence type="ECO:0000313" key="17">
    <source>
        <dbReference type="EMBL" id="TXB67181.1"/>
    </source>
</evidence>
<dbReference type="InterPro" id="IPR050408">
    <property type="entry name" value="HGPRT"/>
</dbReference>
<comment type="pathway">
    <text evidence="3 15">Purine metabolism; IMP biosynthesis via salvage pathway; IMP from hypoxanthine: step 1/1.</text>
</comment>
<feature type="domain" description="Phosphoribosyltransferase" evidence="16">
    <location>
        <begin position="23"/>
        <end position="163"/>
    </location>
</feature>
<name>A0A5C6RY44_9FLAO</name>
<comment type="subcellular location">
    <subcellularLocation>
        <location evidence="2 15">Cytoplasm</location>
    </subcellularLocation>
</comment>